<feature type="compositionally biased region" description="Acidic residues" evidence="1">
    <location>
        <begin position="122"/>
        <end position="141"/>
    </location>
</feature>
<proteinExistence type="predicted"/>
<keyword evidence="3" id="KW-1185">Reference proteome</keyword>
<feature type="compositionally biased region" description="Pro residues" evidence="1">
    <location>
        <begin position="224"/>
        <end position="236"/>
    </location>
</feature>
<feature type="region of interest" description="Disordered" evidence="1">
    <location>
        <begin position="201"/>
        <end position="309"/>
    </location>
</feature>
<evidence type="ECO:0000256" key="1">
    <source>
        <dbReference type="SAM" id="MobiDB-lite"/>
    </source>
</evidence>
<dbReference type="Proteomes" id="UP000215914">
    <property type="component" value="Unassembled WGS sequence"/>
</dbReference>
<feature type="compositionally biased region" description="Polar residues" evidence="1">
    <location>
        <begin position="260"/>
        <end position="283"/>
    </location>
</feature>
<dbReference type="Gramene" id="mRNA:HanXRQr2_Chr09g0385561">
    <property type="protein sequence ID" value="CDS:HanXRQr2_Chr09g0385561.1"/>
    <property type="gene ID" value="HanXRQr2_Chr09g0385561"/>
</dbReference>
<feature type="compositionally biased region" description="Polar residues" evidence="1">
    <location>
        <begin position="210"/>
        <end position="222"/>
    </location>
</feature>
<dbReference type="EMBL" id="MNCJ02000324">
    <property type="protein sequence ID" value="KAF5790641.1"/>
    <property type="molecule type" value="Genomic_DNA"/>
</dbReference>
<evidence type="ECO:0000313" key="2">
    <source>
        <dbReference type="EMBL" id="KAF5790641.1"/>
    </source>
</evidence>
<protein>
    <submittedName>
        <fullName evidence="2">Uncharacterized protein</fullName>
    </submittedName>
</protein>
<reference evidence="2" key="2">
    <citation type="submission" date="2020-06" db="EMBL/GenBank/DDBJ databases">
        <title>Helianthus annuus Genome sequencing and assembly Release 2.</title>
        <authorList>
            <person name="Gouzy J."/>
            <person name="Langlade N."/>
            <person name="Munos S."/>
        </authorList>
    </citation>
    <scope>NUCLEOTIDE SEQUENCE</scope>
    <source>
        <tissue evidence="2">Leaves</tissue>
    </source>
</reference>
<reference evidence="2" key="1">
    <citation type="journal article" date="2017" name="Nature">
        <title>The sunflower genome provides insights into oil metabolism, flowering and Asterid evolution.</title>
        <authorList>
            <person name="Badouin H."/>
            <person name="Gouzy J."/>
            <person name="Grassa C.J."/>
            <person name="Murat F."/>
            <person name="Staton S.E."/>
            <person name="Cottret L."/>
            <person name="Lelandais-Briere C."/>
            <person name="Owens G.L."/>
            <person name="Carrere S."/>
            <person name="Mayjonade B."/>
            <person name="Legrand L."/>
            <person name="Gill N."/>
            <person name="Kane N.C."/>
            <person name="Bowers J.E."/>
            <person name="Hubner S."/>
            <person name="Bellec A."/>
            <person name="Berard A."/>
            <person name="Berges H."/>
            <person name="Blanchet N."/>
            <person name="Boniface M.C."/>
            <person name="Brunel D."/>
            <person name="Catrice O."/>
            <person name="Chaidir N."/>
            <person name="Claudel C."/>
            <person name="Donnadieu C."/>
            <person name="Faraut T."/>
            <person name="Fievet G."/>
            <person name="Helmstetter N."/>
            <person name="King M."/>
            <person name="Knapp S.J."/>
            <person name="Lai Z."/>
            <person name="Le Paslier M.C."/>
            <person name="Lippi Y."/>
            <person name="Lorenzon L."/>
            <person name="Mandel J.R."/>
            <person name="Marage G."/>
            <person name="Marchand G."/>
            <person name="Marquand E."/>
            <person name="Bret-Mestries E."/>
            <person name="Morien E."/>
            <person name="Nambeesan S."/>
            <person name="Nguyen T."/>
            <person name="Pegot-Espagnet P."/>
            <person name="Pouilly N."/>
            <person name="Raftis F."/>
            <person name="Sallet E."/>
            <person name="Schiex T."/>
            <person name="Thomas J."/>
            <person name="Vandecasteele C."/>
            <person name="Vares D."/>
            <person name="Vear F."/>
            <person name="Vautrin S."/>
            <person name="Crespi M."/>
            <person name="Mangin B."/>
            <person name="Burke J.M."/>
            <person name="Salse J."/>
            <person name="Munos S."/>
            <person name="Vincourt P."/>
            <person name="Rieseberg L.H."/>
            <person name="Langlade N.B."/>
        </authorList>
    </citation>
    <scope>NUCLEOTIDE SEQUENCE</scope>
    <source>
        <tissue evidence="2">Leaves</tissue>
    </source>
</reference>
<name>A0A9K3N7Z8_HELAN</name>
<dbReference type="AlphaFoldDB" id="A0A9K3N7Z8"/>
<feature type="region of interest" description="Disordered" evidence="1">
    <location>
        <begin position="122"/>
        <end position="143"/>
    </location>
</feature>
<sequence length="348" mass="38272">MKKMLEDPKKKIFRLYPRFIQMILDNKYPELVKGPNYINLKPMGPSCFENACRNKRAKHHNFEGKFALEKHGRFSDVVPAAPVAPVPPVAPAPPPINAQIAEEHDVQLMQQVAGNEDEIEILDSESETGSSEEETYSESEGEIVMSDKEEDVVRKLVPMTTENLAALLLSLQGGDGNPPSVPTAGVQNAETEIEAITDDAEEAARKKQKTNSAPDDNLSGPSTDPEPTPSVDPQPDPQTEDASKKKSTEDPDLYDFNLDFETTPSQPGSSSGVRFEVGSSSGAGDTEHEEETFHYATKKRQVYESDSDSDEDAYVKRLKRQVFVALAGRVALGYLLRGARQLQVRATP</sequence>
<organism evidence="2 3">
    <name type="scientific">Helianthus annuus</name>
    <name type="common">Common sunflower</name>
    <dbReference type="NCBI Taxonomy" id="4232"/>
    <lineage>
        <taxon>Eukaryota</taxon>
        <taxon>Viridiplantae</taxon>
        <taxon>Streptophyta</taxon>
        <taxon>Embryophyta</taxon>
        <taxon>Tracheophyta</taxon>
        <taxon>Spermatophyta</taxon>
        <taxon>Magnoliopsida</taxon>
        <taxon>eudicotyledons</taxon>
        <taxon>Gunneridae</taxon>
        <taxon>Pentapetalae</taxon>
        <taxon>asterids</taxon>
        <taxon>campanulids</taxon>
        <taxon>Asterales</taxon>
        <taxon>Asteraceae</taxon>
        <taxon>Asteroideae</taxon>
        <taxon>Heliantheae alliance</taxon>
        <taxon>Heliantheae</taxon>
        <taxon>Helianthus</taxon>
    </lineage>
</organism>
<accession>A0A9K3N7Z8</accession>
<gene>
    <name evidence="2" type="ORF">HanXRQr2_Chr09g0385561</name>
</gene>
<evidence type="ECO:0000313" key="3">
    <source>
        <dbReference type="Proteomes" id="UP000215914"/>
    </source>
</evidence>
<comment type="caution">
    <text evidence="2">The sequence shown here is derived from an EMBL/GenBank/DDBJ whole genome shotgun (WGS) entry which is preliminary data.</text>
</comment>